<evidence type="ECO:0000313" key="1">
    <source>
        <dbReference type="EMBL" id="CRZ12608.1"/>
    </source>
</evidence>
<feature type="non-terminal residue" evidence="1">
    <location>
        <position position="172"/>
    </location>
</feature>
<proteinExistence type="predicted"/>
<dbReference type="EMBL" id="HACM01012166">
    <property type="protein sequence ID" value="CRZ12608.1"/>
    <property type="molecule type" value="Transcribed_RNA"/>
</dbReference>
<organism evidence="1">
    <name type="scientific">Spongospora subterranea</name>
    <dbReference type="NCBI Taxonomy" id="70186"/>
    <lineage>
        <taxon>Eukaryota</taxon>
        <taxon>Sar</taxon>
        <taxon>Rhizaria</taxon>
        <taxon>Endomyxa</taxon>
        <taxon>Phytomyxea</taxon>
        <taxon>Plasmodiophorida</taxon>
        <taxon>Plasmodiophoridae</taxon>
        <taxon>Spongospora</taxon>
    </lineage>
</organism>
<dbReference type="AlphaFoldDB" id="A0A0H5REZ1"/>
<sequence length="172" mass="19195">MNLQCNEPSSALFSLPDISIPGYAGEKCLDNHDSSWEESLMTDSNIQPISHCRRPDILHINPAFPKSMLMMGSSLSLEGSTISEMPPSFPHQFGGQSRPFPLALGTSPLDYNRVTEGIPNAPTLSEMVHNTNGDDDDEARRRLVKRQRTTIKHPAPPSSSYVFYMNECRTRM</sequence>
<accession>A0A0H5REZ1</accession>
<name>A0A0H5REZ1_9EUKA</name>
<reference evidence="1" key="1">
    <citation type="submission" date="2015-04" db="EMBL/GenBank/DDBJ databases">
        <title>The genome sequence of the plant pathogenic Rhizarian Plasmodiophora brassicae reveals insights in its biotrophic life cycle and the origin of chitin synthesis.</title>
        <authorList>
            <person name="Schwelm A."/>
            <person name="Fogelqvist J."/>
            <person name="Knaust A."/>
            <person name="Julke S."/>
            <person name="Lilja T."/>
            <person name="Dhandapani V."/>
            <person name="Bonilla-Rosso G."/>
            <person name="Karlsson M."/>
            <person name="Shevchenko A."/>
            <person name="Choi S.R."/>
            <person name="Kim H.G."/>
            <person name="Park J.Y."/>
            <person name="Lim Y.P."/>
            <person name="Ludwig-Muller J."/>
            <person name="Dixelius C."/>
        </authorList>
    </citation>
    <scope>NUCLEOTIDE SEQUENCE</scope>
    <source>
        <tissue evidence="1">Potato root galls</tissue>
    </source>
</reference>
<protein>
    <submittedName>
        <fullName evidence="1">Uncharacterized protein</fullName>
    </submittedName>
</protein>